<feature type="domain" description="Vacuolar protein sorting-associated protein 13 VPS13 adaptor binding" evidence="2">
    <location>
        <begin position="21"/>
        <end position="294"/>
    </location>
</feature>
<organism evidence="3 4">
    <name type="scientific">Ignelater luminosus</name>
    <name type="common">Cucubano</name>
    <name type="synonym">Pyrophorus luminosus</name>
    <dbReference type="NCBI Taxonomy" id="2038154"/>
    <lineage>
        <taxon>Eukaryota</taxon>
        <taxon>Metazoa</taxon>
        <taxon>Ecdysozoa</taxon>
        <taxon>Arthropoda</taxon>
        <taxon>Hexapoda</taxon>
        <taxon>Insecta</taxon>
        <taxon>Pterygota</taxon>
        <taxon>Neoptera</taxon>
        <taxon>Endopterygota</taxon>
        <taxon>Coleoptera</taxon>
        <taxon>Polyphaga</taxon>
        <taxon>Elateriformia</taxon>
        <taxon>Elateroidea</taxon>
        <taxon>Elateridae</taxon>
        <taxon>Agrypninae</taxon>
        <taxon>Pyrophorini</taxon>
        <taxon>Ignelater</taxon>
    </lineage>
</organism>
<keyword evidence="4" id="KW-1185">Reference proteome</keyword>
<dbReference type="GO" id="GO:0006623">
    <property type="term" value="P:protein targeting to vacuole"/>
    <property type="evidence" value="ECO:0007669"/>
    <property type="project" value="TreeGrafter"/>
</dbReference>
<name>A0A8K0CH63_IGNLU</name>
<dbReference type="EMBL" id="VTPC01084272">
    <property type="protein sequence ID" value="KAF2887289.1"/>
    <property type="molecule type" value="Genomic_DNA"/>
</dbReference>
<evidence type="ECO:0000256" key="1">
    <source>
        <dbReference type="ARBA" id="ARBA00006545"/>
    </source>
</evidence>
<evidence type="ECO:0000313" key="3">
    <source>
        <dbReference type="EMBL" id="KAF2887289.1"/>
    </source>
</evidence>
<protein>
    <recommendedName>
        <fullName evidence="2">Vacuolar protein sorting-associated protein 13 VPS13 adaptor binding domain-containing protein</fullName>
    </recommendedName>
</protein>
<sequence>ISDTVKCDLELPVIRADKRYFSLKHRGENNDHWGIVSDVAVEDGIRIITLRSTVQVHNHFNTPVDVYYMTARGNELECISTIEPGAIINIPLKAVYTPTNELFFSIPGYSVTSTPFIWKDLQLNLSITKLMHCTPKSAGECNEPFVIKAVGETEQIFHESTNRHTMASTCYNIHLHPAVTLKNCLPVNIICCVQNIAEEKFVKPGETLQMPNVDPGTSTIVIRLPDYLEKEWSCQHDVVVNPPAFSVWQFDSYDSVTKVSLDLGMHVLTKGGSMVMSLYCPFWMLNKTDLLISYR</sequence>
<evidence type="ECO:0000313" key="4">
    <source>
        <dbReference type="Proteomes" id="UP000801492"/>
    </source>
</evidence>
<dbReference type="AlphaFoldDB" id="A0A8K0CH63"/>
<dbReference type="InterPro" id="IPR026847">
    <property type="entry name" value="VPS13"/>
</dbReference>
<dbReference type="PANTHER" id="PTHR16166">
    <property type="entry name" value="VACUOLAR PROTEIN SORTING-ASSOCIATED PROTEIN VPS13"/>
    <property type="match status" value="1"/>
</dbReference>
<feature type="non-terminal residue" evidence="3">
    <location>
        <position position="295"/>
    </location>
</feature>
<dbReference type="Proteomes" id="UP000801492">
    <property type="component" value="Unassembled WGS sequence"/>
</dbReference>
<proteinExistence type="inferred from homology"/>
<evidence type="ECO:0000259" key="2">
    <source>
        <dbReference type="Pfam" id="PF25036"/>
    </source>
</evidence>
<dbReference type="OrthoDB" id="6760942at2759"/>
<dbReference type="GO" id="GO:0045053">
    <property type="term" value="P:protein retention in Golgi apparatus"/>
    <property type="evidence" value="ECO:0007669"/>
    <property type="project" value="TreeGrafter"/>
</dbReference>
<gene>
    <name evidence="3" type="ORF">ILUMI_18884</name>
</gene>
<dbReference type="InterPro" id="IPR009543">
    <property type="entry name" value="VPS13_VAB"/>
</dbReference>
<dbReference type="Pfam" id="PF25036">
    <property type="entry name" value="VPS13_VAB"/>
    <property type="match status" value="1"/>
</dbReference>
<reference evidence="3" key="1">
    <citation type="submission" date="2019-08" db="EMBL/GenBank/DDBJ databases">
        <title>The genome of the North American firefly Photinus pyralis.</title>
        <authorList>
            <consortium name="Photinus pyralis genome working group"/>
            <person name="Fallon T.R."/>
            <person name="Sander Lower S.E."/>
            <person name="Weng J.-K."/>
        </authorList>
    </citation>
    <scope>NUCLEOTIDE SEQUENCE</scope>
    <source>
        <strain evidence="3">TRF0915ILg1</strain>
        <tissue evidence="3">Whole body</tissue>
    </source>
</reference>
<comment type="caution">
    <text evidence="3">The sequence shown here is derived from an EMBL/GenBank/DDBJ whole genome shotgun (WGS) entry which is preliminary data.</text>
</comment>
<feature type="non-terminal residue" evidence="3">
    <location>
        <position position="1"/>
    </location>
</feature>
<dbReference type="PANTHER" id="PTHR16166:SF93">
    <property type="entry name" value="INTERMEMBRANE LIPID TRANSFER PROTEIN VPS13"/>
    <property type="match status" value="1"/>
</dbReference>
<accession>A0A8K0CH63</accession>
<comment type="similarity">
    <text evidence="1">Belongs to the VPS13 family.</text>
</comment>